<dbReference type="SUPFAM" id="SSF75005">
    <property type="entry name" value="Arabinanase/levansucrase/invertase"/>
    <property type="match status" value="2"/>
</dbReference>
<dbReference type="EMBL" id="MFKF01000330">
    <property type="protein sequence ID" value="OGG46235.1"/>
    <property type="molecule type" value="Genomic_DNA"/>
</dbReference>
<comment type="caution">
    <text evidence="1">The sequence shown here is derived from an EMBL/GenBank/DDBJ whole genome shotgun (WGS) entry which is preliminary data.</text>
</comment>
<dbReference type="InterPro" id="IPR023296">
    <property type="entry name" value="Glyco_hydro_beta-prop_sf"/>
</dbReference>
<reference evidence="1 2" key="1">
    <citation type="journal article" date="2016" name="Nat. Commun.">
        <title>Thousands of microbial genomes shed light on interconnected biogeochemical processes in an aquifer system.</title>
        <authorList>
            <person name="Anantharaman K."/>
            <person name="Brown C.T."/>
            <person name="Hug L.A."/>
            <person name="Sharon I."/>
            <person name="Castelle C.J."/>
            <person name="Probst A.J."/>
            <person name="Thomas B.C."/>
            <person name="Singh A."/>
            <person name="Wilkins M.J."/>
            <person name="Karaoz U."/>
            <person name="Brodie E.L."/>
            <person name="Williams K.H."/>
            <person name="Hubbard S.S."/>
            <person name="Banfield J.F."/>
        </authorList>
    </citation>
    <scope>NUCLEOTIDE SEQUENCE [LARGE SCALE GENOMIC DNA]</scope>
    <source>
        <strain evidence="2">RIFCSPLOWO2_12_FULL_64_10</strain>
    </source>
</reference>
<evidence type="ECO:0008006" key="3">
    <source>
        <dbReference type="Google" id="ProtNLM"/>
    </source>
</evidence>
<dbReference type="CDD" id="cd15482">
    <property type="entry name" value="Sialidase_non-viral"/>
    <property type="match status" value="1"/>
</dbReference>
<organism evidence="1 2">
    <name type="scientific">Handelsmanbacteria sp. (strain RIFCSPLOWO2_12_FULL_64_10)</name>
    <dbReference type="NCBI Taxonomy" id="1817868"/>
    <lineage>
        <taxon>Bacteria</taxon>
        <taxon>Candidatus Handelsmaniibacteriota</taxon>
    </lineage>
</organism>
<dbReference type="AlphaFoldDB" id="A0A1F6CAL0"/>
<accession>A0A1F6CAL0</accession>
<sequence length="271" mass="29467">MIALILSALLQGGPFNDEVWTATSKDGLAWTVGSAAVASRASVPGVVEGKDGTLRIYFVDFSGRPDPGEEALSVIESDDGKDWSKSTRVSVKDKPNKGAAVDPSVVLLDDGRFRLFYFGSEMTRGDPASAKGPRRIYSAISSDGVAFENEEGVRFEHERITDPDVVKVGDAWWMFLSAGQETLTARSDDGLKFEKVDRTFKGGVPGALAVDGGVRVFTCRDGIVSWRWDLKGEPREEGKAIERGKGYKIAADPCALRRGDGTYFMVFKRAK</sequence>
<gene>
    <name evidence="1" type="ORF">A3F84_19655</name>
</gene>
<protein>
    <recommendedName>
        <fullName evidence="3">Sialidase domain-containing protein</fullName>
    </recommendedName>
</protein>
<evidence type="ECO:0000313" key="1">
    <source>
        <dbReference type="EMBL" id="OGG46235.1"/>
    </source>
</evidence>
<dbReference type="Proteomes" id="UP000178606">
    <property type="component" value="Unassembled WGS sequence"/>
</dbReference>
<proteinExistence type="predicted"/>
<evidence type="ECO:0000313" key="2">
    <source>
        <dbReference type="Proteomes" id="UP000178606"/>
    </source>
</evidence>
<name>A0A1F6CAL0_HANXR</name>
<dbReference type="Gene3D" id="2.115.10.20">
    <property type="entry name" value="Glycosyl hydrolase domain, family 43"/>
    <property type="match status" value="1"/>
</dbReference>